<dbReference type="InterPro" id="IPR004606">
    <property type="entry name" value="Mop_domain"/>
</dbReference>
<evidence type="ECO:0000313" key="4">
    <source>
        <dbReference type="EMBL" id="MBI5169672.1"/>
    </source>
</evidence>
<evidence type="ECO:0000313" key="5">
    <source>
        <dbReference type="Proteomes" id="UP000696931"/>
    </source>
</evidence>
<evidence type="ECO:0000256" key="1">
    <source>
        <dbReference type="ARBA" id="ARBA00022505"/>
    </source>
</evidence>
<dbReference type="Proteomes" id="UP000696931">
    <property type="component" value="Unassembled WGS sequence"/>
</dbReference>
<evidence type="ECO:0000256" key="2">
    <source>
        <dbReference type="PROSITE-ProRule" id="PRU01213"/>
    </source>
</evidence>
<dbReference type="PROSITE" id="PS51866">
    <property type="entry name" value="MOP"/>
    <property type="match status" value="1"/>
</dbReference>
<dbReference type="SUPFAM" id="SSF50331">
    <property type="entry name" value="MOP-like"/>
    <property type="match status" value="1"/>
</dbReference>
<comment type="caution">
    <text evidence="4">The sequence shown here is derived from an EMBL/GenBank/DDBJ whole genome shotgun (WGS) entry which is preliminary data.</text>
</comment>
<keyword evidence="1 2" id="KW-0500">Molybdenum</keyword>
<dbReference type="InterPro" id="IPR005116">
    <property type="entry name" value="Transp-assoc_OB_typ1"/>
</dbReference>
<organism evidence="4 5">
    <name type="scientific">Eiseniibacteriota bacterium</name>
    <dbReference type="NCBI Taxonomy" id="2212470"/>
    <lineage>
        <taxon>Bacteria</taxon>
        <taxon>Candidatus Eiseniibacteriota</taxon>
    </lineage>
</organism>
<reference evidence="4" key="1">
    <citation type="submission" date="2020-07" db="EMBL/GenBank/DDBJ databases">
        <title>Huge and variable diversity of episymbiotic CPR bacteria and DPANN archaea in groundwater ecosystems.</title>
        <authorList>
            <person name="He C.Y."/>
            <person name="Keren R."/>
            <person name="Whittaker M."/>
            <person name="Farag I.F."/>
            <person name="Doudna J."/>
            <person name="Cate J.H.D."/>
            <person name="Banfield J.F."/>
        </authorList>
    </citation>
    <scope>NUCLEOTIDE SEQUENCE</scope>
    <source>
        <strain evidence="4">NC_groundwater_1813_Pr3_B-0.1um_71_17</strain>
    </source>
</reference>
<dbReference type="EMBL" id="JACRIW010000062">
    <property type="protein sequence ID" value="MBI5169672.1"/>
    <property type="molecule type" value="Genomic_DNA"/>
</dbReference>
<dbReference type="Gene3D" id="2.40.50.100">
    <property type="match status" value="1"/>
</dbReference>
<accession>A0A933SCN8</accession>
<dbReference type="InterPro" id="IPR008995">
    <property type="entry name" value="Mo/tungstate-bd_C_term_dom"/>
</dbReference>
<sequence length="103" mass="11237">MPAARVGRKWLFRRDELERRLGHAAGPLSTVTLTISARNRLRGTVAQLNVDGLMAEVVMRIGDQELVSVITRSSAVRLGLKVGDEVLAVIKSTEIMIGKEGVE</sequence>
<dbReference type="Pfam" id="PF03459">
    <property type="entry name" value="TOBE"/>
    <property type="match status" value="1"/>
</dbReference>
<protein>
    <submittedName>
        <fullName evidence="4">TOBE domain-containing protein</fullName>
    </submittedName>
</protein>
<name>A0A933SCN8_UNCEI</name>
<gene>
    <name evidence="4" type="ORF">HZA61_09305</name>
</gene>
<dbReference type="AlphaFoldDB" id="A0A933SCN8"/>
<dbReference type="GO" id="GO:0015689">
    <property type="term" value="P:molybdate ion transport"/>
    <property type="evidence" value="ECO:0007669"/>
    <property type="project" value="InterPro"/>
</dbReference>
<dbReference type="NCBIfam" id="TIGR00638">
    <property type="entry name" value="Mop"/>
    <property type="match status" value="1"/>
</dbReference>
<evidence type="ECO:0000259" key="3">
    <source>
        <dbReference type="PROSITE" id="PS51866"/>
    </source>
</evidence>
<feature type="domain" description="Mop" evidence="3">
    <location>
        <begin position="34"/>
        <end position="99"/>
    </location>
</feature>
<proteinExistence type="predicted"/>